<evidence type="ECO:0000256" key="1">
    <source>
        <dbReference type="SAM" id="MobiDB-lite"/>
    </source>
</evidence>
<organism evidence="3 4">
    <name type="scientific">Zasmidium cellare</name>
    <name type="common">Wine cellar mold</name>
    <name type="synonym">Racodium cellare</name>
    <dbReference type="NCBI Taxonomy" id="395010"/>
    <lineage>
        <taxon>Eukaryota</taxon>
        <taxon>Fungi</taxon>
        <taxon>Dikarya</taxon>
        <taxon>Ascomycota</taxon>
        <taxon>Pezizomycotina</taxon>
        <taxon>Dothideomycetes</taxon>
        <taxon>Dothideomycetidae</taxon>
        <taxon>Mycosphaerellales</taxon>
        <taxon>Mycosphaerellaceae</taxon>
        <taxon>Zasmidium</taxon>
    </lineage>
</organism>
<reference evidence="3 4" key="1">
    <citation type="journal article" date="2023" name="G3 (Bethesda)">
        <title>A chromosome-level genome assembly of Zasmidium syzygii isolated from banana leaves.</title>
        <authorList>
            <person name="van Westerhoven A.C."/>
            <person name="Mehrabi R."/>
            <person name="Talebi R."/>
            <person name="Steentjes M.B.F."/>
            <person name="Corcolon B."/>
            <person name="Chong P.A."/>
            <person name="Kema G.H.J."/>
            <person name="Seidl M.F."/>
        </authorList>
    </citation>
    <scope>NUCLEOTIDE SEQUENCE [LARGE SCALE GENOMIC DNA]</scope>
    <source>
        <strain evidence="3 4">P124</strain>
    </source>
</reference>
<sequence>MVDSHTPSPKPTGGLSGGTKRAGVFVAAAGAVGMLLIANTSKKTTTNNPIETNATKNISDRFSAGGAKGEYTPGAATPRRPDDISAPVVDEGKKDEQATDHLKSKQYNFHGSRCKFSWRMFEGSRRTNFFAGRDKR</sequence>
<evidence type="ECO:0000313" key="4">
    <source>
        <dbReference type="Proteomes" id="UP001305779"/>
    </source>
</evidence>
<proteinExistence type="predicted"/>
<feature type="compositionally biased region" description="Basic and acidic residues" evidence="1">
    <location>
        <begin position="90"/>
        <end position="100"/>
    </location>
</feature>
<evidence type="ECO:0000256" key="2">
    <source>
        <dbReference type="SAM" id="Phobius"/>
    </source>
</evidence>
<protein>
    <submittedName>
        <fullName evidence="3">Uncharacterized protein</fullName>
    </submittedName>
</protein>
<keyword evidence="2" id="KW-0472">Membrane</keyword>
<dbReference type="EMBL" id="JAXOVC010000001">
    <property type="protein sequence ID" value="KAK4508015.1"/>
    <property type="molecule type" value="Genomic_DNA"/>
</dbReference>
<comment type="caution">
    <text evidence="3">The sequence shown here is derived from an EMBL/GenBank/DDBJ whole genome shotgun (WGS) entry which is preliminary data.</text>
</comment>
<keyword evidence="4" id="KW-1185">Reference proteome</keyword>
<feature type="region of interest" description="Disordered" evidence="1">
    <location>
        <begin position="41"/>
        <end position="100"/>
    </location>
</feature>
<keyword evidence="2" id="KW-0812">Transmembrane</keyword>
<feature type="region of interest" description="Disordered" evidence="1">
    <location>
        <begin position="1"/>
        <end position="20"/>
    </location>
</feature>
<name>A0ABR0F3P1_ZASCE</name>
<evidence type="ECO:0000313" key="3">
    <source>
        <dbReference type="EMBL" id="KAK4508015.1"/>
    </source>
</evidence>
<accession>A0ABR0F3P1</accession>
<gene>
    <name evidence="3" type="ORF">PRZ48_001750</name>
</gene>
<keyword evidence="2" id="KW-1133">Transmembrane helix</keyword>
<dbReference type="Proteomes" id="UP001305779">
    <property type="component" value="Unassembled WGS sequence"/>
</dbReference>
<feature type="compositionally biased region" description="Polar residues" evidence="1">
    <location>
        <begin position="41"/>
        <end position="57"/>
    </location>
</feature>
<feature type="transmembrane region" description="Helical" evidence="2">
    <location>
        <begin position="20"/>
        <end position="38"/>
    </location>
</feature>